<evidence type="ECO:0000256" key="7">
    <source>
        <dbReference type="ARBA" id="ARBA00025074"/>
    </source>
</evidence>
<keyword evidence="3" id="KW-0547">Nucleotide-binding</keyword>
<dbReference type="AlphaFoldDB" id="A0AAI8DJG0"/>
<dbReference type="GO" id="GO:0005524">
    <property type="term" value="F:ATP binding"/>
    <property type="evidence" value="ECO:0007669"/>
    <property type="project" value="UniProtKB-KW"/>
</dbReference>
<keyword evidence="4 11" id="KW-0067">ATP-binding</keyword>
<dbReference type="PANTHER" id="PTHR43394:SF1">
    <property type="entry name" value="ATP-BINDING CASSETTE SUB-FAMILY B MEMBER 10, MITOCHONDRIAL"/>
    <property type="match status" value="1"/>
</dbReference>
<dbReference type="Gene3D" id="3.40.50.300">
    <property type="entry name" value="P-loop containing nucleotide triphosphate hydrolases"/>
    <property type="match status" value="1"/>
</dbReference>
<dbReference type="Pfam" id="PF00005">
    <property type="entry name" value="ABC_tran"/>
    <property type="match status" value="1"/>
</dbReference>
<name>A0AAI8DJG0_MAMSC</name>
<dbReference type="PROSITE" id="PS50929">
    <property type="entry name" value="ABC_TM1F"/>
    <property type="match status" value="1"/>
</dbReference>
<dbReference type="PROSITE" id="PS00211">
    <property type="entry name" value="ABC_TRANSPORTER_1"/>
    <property type="match status" value="1"/>
</dbReference>
<reference evidence="12" key="1">
    <citation type="submission" date="2017-06" db="EMBL/GenBank/DDBJ databases">
        <title>FDA dAtabase for Regulatory Grade micrObial Sequences (FDA-ARGOS): Supporting development and validation of Infectious Disease Dx tests.</title>
        <authorList>
            <person name="Goldberg B."/>
            <person name="Campos J."/>
            <person name="Tallon L."/>
            <person name="Sadzewicz L."/>
            <person name="Sengamalay N."/>
            <person name="Ott S."/>
            <person name="Godinez A."/>
            <person name="Nagaraj S."/>
            <person name="Vavikolanu K."/>
            <person name="Nadendla S."/>
            <person name="George J."/>
            <person name="Geyer C."/>
            <person name="Sichtig H."/>
        </authorList>
    </citation>
    <scope>NUCLEOTIDE SEQUENCE [LARGE SCALE GENOMIC DNA]</scope>
    <source>
        <strain evidence="12">FDAARGOS_285</strain>
    </source>
</reference>
<evidence type="ECO:0000259" key="10">
    <source>
        <dbReference type="PROSITE" id="PS50929"/>
    </source>
</evidence>
<dbReference type="SUPFAM" id="SSF90123">
    <property type="entry name" value="ABC transporter transmembrane region"/>
    <property type="match status" value="1"/>
</dbReference>
<dbReference type="InterPro" id="IPR003439">
    <property type="entry name" value="ABC_transporter-like_ATP-bd"/>
</dbReference>
<dbReference type="InterPro" id="IPR017871">
    <property type="entry name" value="ABC_transporter-like_CS"/>
</dbReference>
<feature type="transmembrane region" description="Helical" evidence="8">
    <location>
        <begin position="154"/>
        <end position="172"/>
    </location>
</feature>
<dbReference type="GO" id="GO:0016887">
    <property type="term" value="F:ATP hydrolysis activity"/>
    <property type="evidence" value="ECO:0007669"/>
    <property type="project" value="InterPro"/>
</dbReference>
<dbReference type="CDD" id="cd03228">
    <property type="entry name" value="ABCC_MRP_Like"/>
    <property type="match status" value="1"/>
</dbReference>
<dbReference type="InterPro" id="IPR003593">
    <property type="entry name" value="AAA+_ATPase"/>
</dbReference>
<dbReference type="PROSITE" id="PS50893">
    <property type="entry name" value="ABC_TRANSPORTER_2"/>
    <property type="match status" value="1"/>
</dbReference>
<dbReference type="InterPro" id="IPR039421">
    <property type="entry name" value="Type_1_exporter"/>
</dbReference>
<evidence type="ECO:0000256" key="3">
    <source>
        <dbReference type="ARBA" id="ARBA00022741"/>
    </source>
</evidence>
<evidence type="ECO:0000259" key="9">
    <source>
        <dbReference type="PROSITE" id="PS50893"/>
    </source>
</evidence>
<accession>A0AAI8DJG0</accession>
<dbReference type="CDD" id="cd18584">
    <property type="entry name" value="ABC_6TM_AarD_CydD"/>
    <property type="match status" value="1"/>
</dbReference>
<dbReference type="Proteomes" id="UP000197058">
    <property type="component" value="Chromosome"/>
</dbReference>
<feature type="transmembrane region" description="Helical" evidence="8">
    <location>
        <begin position="259"/>
        <end position="277"/>
    </location>
</feature>
<dbReference type="GO" id="GO:0015421">
    <property type="term" value="F:ABC-type oligopeptide transporter activity"/>
    <property type="evidence" value="ECO:0007669"/>
    <property type="project" value="TreeGrafter"/>
</dbReference>
<dbReference type="InterPro" id="IPR011527">
    <property type="entry name" value="ABC1_TM_dom"/>
</dbReference>
<keyword evidence="2 8" id="KW-0812">Transmembrane</keyword>
<keyword evidence="6 8" id="KW-0472">Membrane</keyword>
<dbReference type="PANTHER" id="PTHR43394">
    <property type="entry name" value="ATP-DEPENDENT PERMEASE MDL1, MITOCHONDRIAL"/>
    <property type="match status" value="1"/>
</dbReference>
<dbReference type="EMBL" id="CP022046">
    <property type="protein sequence ID" value="ASE34909.1"/>
    <property type="molecule type" value="Genomic_DNA"/>
</dbReference>
<gene>
    <name evidence="11" type="ORF">CEP64_09970</name>
</gene>
<evidence type="ECO:0000313" key="12">
    <source>
        <dbReference type="Proteomes" id="UP000197058"/>
    </source>
</evidence>
<organism evidence="11 12">
    <name type="scientific">Mammaliicoccus sciuri</name>
    <name type="common">Staphylococcus sciuri</name>
    <dbReference type="NCBI Taxonomy" id="1296"/>
    <lineage>
        <taxon>Bacteria</taxon>
        <taxon>Bacillati</taxon>
        <taxon>Bacillota</taxon>
        <taxon>Bacilli</taxon>
        <taxon>Bacillales</taxon>
        <taxon>Staphylococcaceae</taxon>
        <taxon>Mammaliicoccus</taxon>
    </lineage>
</organism>
<evidence type="ECO:0000256" key="1">
    <source>
        <dbReference type="ARBA" id="ARBA00004651"/>
    </source>
</evidence>
<comment type="function">
    <text evidence="7">May be involved in multidrug export. Transmembrane domains (TMD) form a pore in the cell membrane and the ATP-binding domain (NBD) is responsible for energy generation.</text>
</comment>
<feature type="transmembrane region" description="Helical" evidence="8">
    <location>
        <begin position="131"/>
        <end position="148"/>
    </location>
</feature>
<evidence type="ECO:0000313" key="11">
    <source>
        <dbReference type="EMBL" id="ASE34909.1"/>
    </source>
</evidence>
<dbReference type="SMART" id="SM00382">
    <property type="entry name" value="AAA"/>
    <property type="match status" value="1"/>
</dbReference>
<proteinExistence type="predicted"/>
<dbReference type="Pfam" id="PF00664">
    <property type="entry name" value="ABC_membrane"/>
    <property type="match status" value="2"/>
</dbReference>
<feature type="transmembrane region" description="Helical" evidence="8">
    <location>
        <begin position="61"/>
        <end position="80"/>
    </location>
</feature>
<evidence type="ECO:0000256" key="8">
    <source>
        <dbReference type="SAM" id="Phobius"/>
    </source>
</evidence>
<keyword evidence="5 8" id="KW-1133">Transmembrane helix</keyword>
<dbReference type="SUPFAM" id="SSF52540">
    <property type="entry name" value="P-loop containing nucleoside triphosphate hydrolases"/>
    <property type="match status" value="1"/>
</dbReference>
<dbReference type="InterPro" id="IPR036640">
    <property type="entry name" value="ABC1_TM_sf"/>
</dbReference>
<feature type="transmembrane region" description="Helical" evidence="8">
    <location>
        <begin position="233"/>
        <end position="253"/>
    </location>
</feature>
<sequence length="544" mass="62076">MEQGGEIVKDLTKYSMHYKTLQIFMFLASFLLSITVVFQNIYLGKIINQMLVVKSNGQQLYLWLAILLIVLLLRACFNYLNQLSGQKLSYKVKRDVRHQLINNETDRTKITMITEVVEGIHPFYESYLPQVFKSTIIPVTIIITLLFIHWPAALIMMITAPFIPLFYIVFGLRTRDKAKDQMQSLDQFAAEFIDLTKGLVSLKLFNRTHQTTEKIYKSSTSFRDLTMEILKSAFLSGLMLEFISMLGIGIVALEVGLRLIVFHDVSFVVAIITLLLAPEFYNAIKDLGQAFHTGKQSEGYIELIEEMSNEESIQASNIHIDSNINDEDLIQFDHVSFTYPERKDFSFDQINLSIKENHHTAIIGPSGAGKSTLIKLMLNELNPNEGKIIYKKPLKMGYLSQRPYIFSATLYENVTMFQNYDEKRVNEVLTEVGLLEKVKQLSKGMHTMIGDGYEMLSGGEMRRIELARLLLLDPDVVIFDEPTTGLDIETEQLIVQTVNQFAHQKTILTIAHRKEVLRYATDFIEIHNGTVQSYDASQKGGGMS</sequence>
<dbReference type="Gene3D" id="1.20.1560.10">
    <property type="entry name" value="ABC transporter type 1, transmembrane domain"/>
    <property type="match status" value="1"/>
</dbReference>
<evidence type="ECO:0000256" key="5">
    <source>
        <dbReference type="ARBA" id="ARBA00022989"/>
    </source>
</evidence>
<dbReference type="KEGG" id="sscu:CEP64_09970"/>
<dbReference type="InterPro" id="IPR027417">
    <property type="entry name" value="P-loop_NTPase"/>
</dbReference>
<dbReference type="GO" id="GO:0005886">
    <property type="term" value="C:plasma membrane"/>
    <property type="evidence" value="ECO:0007669"/>
    <property type="project" value="UniProtKB-SubCell"/>
</dbReference>
<dbReference type="RefSeq" id="WP_088592498.1">
    <property type="nucleotide sequence ID" value="NZ_CP022046.2"/>
</dbReference>
<feature type="domain" description="ABC transmembrane type-1" evidence="10">
    <location>
        <begin position="23"/>
        <end position="296"/>
    </location>
</feature>
<evidence type="ECO:0000256" key="2">
    <source>
        <dbReference type="ARBA" id="ARBA00022692"/>
    </source>
</evidence>
<evidence type="ECO:0000256" key="6">
    <source>
        <dbReference type="ARBA" id="ARBA00023136"/>
    </source>
</evidence>
<feature type="transmembrane region" description="Helical" evidence="8">
    <location>
        <begin position="21"/>
        <end position="41"/>
    </location>
</feature>
<evidence type="ECO:0000256" key="4">
    <source>
        <dbReference type="ARBA" id="ARBA00022840"/>
    </source>
</evidence>
<comment type="subcellular location">
    <subcellularLocation>
        <location evidence="1">Cell membrane</location>
        <topology evidence="1">Multi-pass membrane protein</topology>
    </subcellularLocation>
</comment>
<protein>
    <submittedName>
        <fullName evidence="11">Cysteine ABC transporter ATP-binding protein</fullName>
    </submittedName>
</protein>
<feature type="domain" description="ABC transporter" evidence="9">
    <location>
        <begin position="330"/>
        <end position="543"/>
    </location>
</feature>